<protein>
    <submittedName>
        <fullName evidence="7">ABC transporter substrate-binding protein</fullName>
    </submittedName>
</protein>
<proteinExistence type="predicted"/>
<dbReference type="eggNOG" id="COG1653">
    <property type="taxonomic scope" value="Bacteria"/>
</dbReference>
<evidence type="ECO:0000256" key="4">
    <source>
        <dbReference type="ARBA" id="ARBA00023139"/>
    </source>
</evidence>
<dbReference type="AlphaFoldDB" id="A0A087AZH9"/>
<dbReference type="Pfam" id="PF01547">
    <property type="entry name" value="SBP_bac_1"/>
    <property type="match status" value="1"/>
</dbReference>
<keyword evidence="2 6" id="KW-0732">Signal</keyword>
<reference evidence="7 8" key="1">
    <citation type="submission" date="2014-03" db="EMBL/GenBank/DDBJ databases">
        <title>Genomics of Bifidobacteria.</title>
        <authorList>
            <person name="Ventura M."/>
            <person name="Milani C."/>
            <person name="Lugli G.A."/>
        </authorList>
    </citation>
    <scope>NUCLEOTIDE SEQUENCE [LARGE SCALE GENOMIC DNA]</scope>
    <source>
        <strain evidence="7 8">LMG 10738</strain>
    </source>
</reference>
<name>A0A087AZH9_9BIFI</name>
<dbReference type="STRING" id="1688.BCUN_2040"/>
<keyword evidence="1" id="KW-1003">Cell membrane</keyword>
<dbReference type="PROSITE" id="PS51257">
    <property type="entry name" value="PROKAR_LIPOPROTEIN"/>
    <property type="match status" value="1"/>
</dbReference>
<dbReference type="PANTHER" id="PTHR43649">
    <property type="entry name" value="ARABINOSE-BINDING PROTEIN-RELATED"/>
    <property type="match status" value="1"/>
</dbReference>
<keyword evidence="4" id="KW-0564">Palmitate</keyword>
<dbReference type="EMBL" id="JGYV01000005">
    <property type="protein sequence ID" value="KFI64179.1"/>
    <property type="molecule type" value="Genomic_DNA"/>
</dbReference>
<gene>
    <name evidence="7" type="ORF">BCUN_2040</name>
</gene>
<dbReference type="InterPro" id="IPR050490">
    <property type="entry name" value="Bact_solute-bd_prot1"/>
</dbReference>
<keyword evidence="5" id="KW-0449">Lipoprotein</keyword>
<dbReference type="Proteomes" id="UP000029067">
    <property type="component" value="Unassembled WGS sequence"/>
</dbReference>
<dbReference type="SUPFAM" id="SSF53850">
    <property type="entry name" value="Periplasmic binding protein-like II"/>
    <property type="match status" value="1"/>
</dbReference>
<dbReference type="InterPro" id="IPR006059">
    <property type="entry name" value="SBP"/>
</dbReference>
<comment type="caution">
    <text evidence="7">The sequence shown here is derived from an EMBL/GenBank/DDBJ whole genome shotgun (WGS) entry which is preliminary data.</text>
</comment>
<evidence type="ECO:0000313" key="7">
    <source>
        <dbReference type="EMBL" id="KFI64179.1"/>
    </source>
</evidence>
<keyword evidence="8" id="KW-1185">Reference proteome</keyword>
<evidence type="ECO:0000313" key="8">
    <source>
        <dbReference type="Proteomes" id="UP000029067"/>
    </source>
</evidence>
<evidence type="ECO:0000256" key="6">
    <source>
        <dbReference type="SAM" id="SignalP"/>
    </source>
</evidence>
<dbReference type="PANTHER" id="PTHR43649:SF33">
    <property type="entry name" value="POLYGALACTURONAN_RHAMNOGALACTURONAN-BINDING PROTEIN YTCQ"/>
    <property type="match status" value="1"/>
</dbReference>
<sequence>MNWKQRCMATVAMVSAVGMALAGCGSGASSSTGGAASASSGGKVELTYIHRLPDKPGMTSVEDIVQRWNDANPDIQVKAVHFNGNASDLIKKLETDVKAGNAPDLAQVGYAELPEVFTKGILEDVTAEAEQYKGDFAAGPYELMGIGGKTYGLPQDTGPLVYFYNKAEFDKLGIEVPGTQDELVASAKKAAEQGKYIMSFQADEAGNMLSGLAGASGPWYTVEGDAWKVDTETVGSQAVAKVFQDLLDAKAVATDPRWDPSFDAALQQGRLIGTVGAAWEAPLLMDSMADKGGKGDWRVAQIGDWFGNGSKTGPDGGSGVAAIKGCEHKAEAMKFLDWFNTQIEDLTSQGLVVAASTGTPSTPESWSEFYGGQDVMKEFFDANANMGDFSYIPGFSSVGTAMKEQAAKAAAGTATVESVFSTAQTSSIDTLKDYGLAVSE</sequence>
<evidence type="ECO:0000256" key="5">
    <source>
        <dbReference type="ARBA" id="ARBA00023288"/>
    </source>
</evidence>
<evidence type="ECO:0000256" key="2">
    <source>
        <dbReference type="ARBA" id="ARBA00022729"/>
    </source>
</evidence>
<feature type="chain" id="PRO_5039353418" evidence="6">
    <location>
        <begin position="23"/>
        <end position="440"/>
    </location>
</feature>
<accession>A0A087AZH9</accession>
<keyword evidence="3" id="KW-0472">Membrane</keyword>
<evidence type="ECO:0000256" key="3">
    <source>
        <dbReference type="ARBA" id="ARBA00023136"/>
    </source>
</evidence>
<dbReference type="Gene3D" id="3.40.190.10">
    <property type="entry name" value="Periplasmic binding protein-like II"/>
    <property type="match status" value="1"/>
</dbReference>
<organism evidence="7 8">
    <name type="scientific">Bifidobacterium cuniculi</name>
    <dbReference type="NCBI Taxonomy" id="1688"/>
    <lineage>
        <taxon>Bacteria</taxon>
        <taxon>Bacillati</taxon>
        <taxon>Actinomycetota</taxon>
        <taxon>Actinomycetes</taxon>
        <taxon>Bifidobacteriales</taxon>
        <taxon>Bifidobacteriaceae</taxon>
        <taxon>Bifidobacterium</taxon>
    </lineage>
</organism>
<dbReference type="OrthoDB" id="2515046at2"/>
<evidence type="ECO:0000256" key="1">
    <source>
        <dbReference type="ARBA" id="ARBA00022475"/>
    </source>
</evidence>
<feature type="signal peptide" evidence="6">
    <location>
        <begin position="1"/>
        <end position="22"/>
    </location>
</feature>